<feature type="domain" description="HTH tetR-type" evidence="3">
    <location>
        <begin position="1"/>
        <end position="61"/>
    </location>
</feature>
<dbReference type="AlphaFoldDB" id="A0A1Y4M3B9"/>
<dbReference type="PANTHER" id="PTHR43479">
    <property type="entry name" value="ACREF/ENVCD OPERON REPRESSOR-RELATED"/>
    <property type="match status" value="1"/>
</dbReference>
<dbReference type="InterPro" id="IPR050624">
    <property type="entry name" value="HTH-type_Tx_Regulator"/>
</dbReference>
<accession>A0A1Y4M3B9</accession>
<keyword evidence="6" id="KW-1185">Reference proteome</keyword>
<reference evidence="5" key="2">
    <citation type="journal article" date="2018" name="BMC Genomics">
        <title>Whole genome sequencing and function prediction of 133 gut anaerobes isolated from chicken caecum in pure cultures.</title>
        <authorList>
            <person name="Medvecky M."/>
            <person name="Cejkova D."/>
            <person name="Polansky O."/>
            <person name="Karasova D."/>
            <person name="Kubasova T."/>
            <person name="Cizek A."/>
            <person name="Rychlik I."/>
        </authorList>
    </citation>
    <scope>NUCLEOTIDE SEQUENCE</scope>
    <source>
        <strain evidence="5">An178</strain>
    </source>
</reference>
<dbReference type="SUPFAM" id="SSF46689">
    <property type="entry name" value="Homeodomain-like"/>
    <property type="match status" value="1"/>
</dbReference>
<evidence type="ECO:0000313" key="6">
    <source>
        <dbReference type="Proteomes" id="UP000195447"/>
    </source>
</evidence>
<comment type="caution">
    <text evidence="5">The sequence shown here is derived from an EMBL/GenBank/DDBJ whole genome shotgun (WGS) entry which is preliminary data.</text>
</comment>
<dbReference type="EMBL" id="JAQNCK010000016">
    <property type="protein sequence ID" value="MDC0828423.1"/>
    <property type="molecule type" value="Genomic_DNA"/>
</dbReference>
<keyword evidence="1 2" id="KW-0238">DNA-binding</keyword>
<evidence type="ECO:0000256" key="2">
    <source>
        <dbReference type="PROSITE-ProRule" id="PRU00335"/>
    </source>
</evidence>
<dbReference type="RefSeq" id="WP_015536375.1">
    <property type="nucleotide sequence ID" value="NZ_CABKSV010000074.1"/>
</dbReference>
<evidence type="ECO:0000313" key="5">
    <source>
        <dbReference type="EMBL" id="OUP61851.1"/>
    </source>
</evidence>
<evidence type="ECO:0000256" key="1">
    <source>
        <dbReference type="ARBA" id="ARBA00023125"/>
    </source>
</evidence>
<dbReference type="InterPro" id="IPR009057">
    <property type="entry name" value="Homeodomain-like_sf"/>
</dbReference>
<reference evidence="4" key="3">
    <citation type="submission" date="2023-01" db="EMBL/GenBank/DDBJ databases">
        <title>Human gut microbiome strain richness.</title>
        <authorList>
            <person name="Chen-Liaw A."/>
        </authorList>
    </citation>
    <scope>NUCLEOTIDE SEQUENCE</scope>
    <source>
        <strain evidence="4">D55st1_G4_D55t1_190419</strain>
    </source>
</reference>
<dbReference type="Pfam" id="PF14278">
    <property type="entry name" value="TetR_C_8"/>
    <property type="match status" value="1"/>
</dbReference>
<protein>
    <submittedName>
        <fullName evidence="5">TetR family transcriptional regulator</fullName>
    </submittedName>
    <submittedName>
        <fullName evidence="4">TetR/AcrR family transcriptional regulator C-terminal domain-containing protein</fullName>
    </submittedName>
</protein>
<dbReference type="InterPro" id="IPR039532">
    <property type="entry name" value="TetR_C_Firmicutes"/>
</dbReference>
<reference evidence="6" key="1">
    <citation type="submission" date="2017-04" db="EMBL/GenBank/DDBJ databases">
        <title>Function of individual gut microbiota members based on whole genome sequencing of pure cultures obtained from chicken caecum.</title>
        <authorList>
            <person name="Medvecky M."/>
            <person name="Cejkova D."/>
            <person name="Polansky O."/>
            <person name="Karasova D."/>
            <person name="Kubasova T."/>
            <person name="Cizek A."/>
            <person name="Rychlik I."/>
        </authorList>
    </citation>
    <scope>NUCLEOTIDE SEQUENCE [LARGE SCALE GENOMIC DNA]</scope>
    <source>
        <strain evidence="6">An178</strain>
    </source>
</reference>
<dbReference type="Gene3D" id="1.10.357.10">
    <property type="entry name" value="Tetracycline Repressor, domain 2"/>
    <property type="match status" value="1"/>
</dbReference>
<dbReference type="PROSITE" id="PS50977">
    <property type="entry name" value="HTH_TETR_2"/>
    <property type="match status" value="1"/>
</dbReference>
<dbReference type="EMBL" id="NFKM01000001">
    <property type="protein sequence ID" value="OUP61851.1"/>
    <property type="molecule type" value="Genomic_DNA"/>
</dbReference>
<evidence type="ECO:0000313" key="4">
    <source>
        <dbReference type="EMBL" id="MDC0828423.1"/>
    </source>
</evidence>
<feature type="DNA-binding region" description="H-T-H motif" evidence="2">
    <location>
        <begin position="24"/>
        <end position="43"/>
    </location>
</feature>
<dbReference type="Proteomes" id="UP001220658">
    <property type="component" value="Unassembled WGS sequence"/>
</dbReference>
<dbReference type="Pfam" id="PF00440">
    <property type="entry name" value="TetR_N"/>
    <property type="match status" value="1"/>
</dbReference>
<gene>
    <name evidence="5" type="ORF">B5F14_00205</name>
    <name evidence="4" type="ORF">POG00_06815</name>
</gene>
<dbReference type="Proteomes" id="UP000195447">
    <property type="component" value="Unassembled WGS sequence"/>
</dbReference>
<dbReference type="InterPro" id="IPR001647">
    <property type="entry name" value="HTH_TetR"/>
</dbReference>
<dbReference type="GeneID" id="79876351"/>
<evidence type="ECO:0000259" key="3">
    <source>
        <dbReference type="PROSITE" id="PS50977"/>
    </source>
</evidence>
<sequence>MDTKYLLAEALKICMKKAPLEKITVKDITDTCGISRQTYYRHFQDKQDLVNWYFEKILNESFEHMGTGKTIYEALINKLTFIQKEKLFFTAAFKNDDQNNLRKHDFELILAFYTNKIKEKMGDNLSEELMFQLEMYCQGSVYMTVKWLLDGTKESCQTMAKLLTDSMPEVVKKTFVELHLI</sequence>
<dbReference type="PANTHER" id="PTHR43479:SF7">
    <property type="entry name" value="TETR-FAMILY TRANSCRIPTIONAL REGULATOR"/>
    <property type="match status" value="1"/>
</dbReference>
<name>A0A1Y4M3B9_9FIRM</name>
<proteinExistence type="predicted"/>
<organism evidence="5 6">
    <name type="scientific">Faecalitalea cylindroides</name>
    <dbReference type="NCBI Taxonomy" id="39483"/>
    <lineage>
        <taxon>Bacteria</taxon>
        <taxon>Bacillati</taxon>
        <taxon>Bacillota</taxon>
        <taxon>Erysipelotrichia</taxon>
        <taxon>Erysipelotrichales</taxon>
        <taxon>Erysipelotrichaceae</taxon>
        <taxon>Faecalitalea</taxon>
    </lineage>
</organism>
<dbReference type="GO" id="GO:0003677">
    <property type="term" value="F:DNA binding"/>
    <property type="evidence" value="ECO:0007669"/>
    <property type="project" value="UniProtKB-UniRule"/>
</dbReference>